<dbReference type="InterPro" id="IPR024211">
    <property type="entry name" value="DUF3841"/>
</dbReference>
<gene>
    <name evidence="1" type="ORF">CYJ57_06865</name>
</gene>
<sequence>METMRVYSRQHENSIYELANQGVITNKEIYVRLHMAQDADFFIQQYRTFVEMAEKHLPKPEGVEFPIWTSIDFKGARHPEPNSVLYAIDVPKDQIIIFDGMKWDYVLNLLYLPQDDTDKQAYLKELKRLGIESEYFLSDPKNRGRYPELEKKIKESWMRIFDITDSHPMHLQGNLWQIQRDWVKGVIHFGEPVVESDSMTFDLAQEVERVQANQAARQGESHS</sequence>
<name>A0A2I1JWA5_9LACT</name>
<evidence type="ECO:0000313" key="1">
    <source>
        <dbReference type="EMBL" id="PKY87639.1"/>
    </source>
</evidence>
<evidence type="ECO:0008006" key="3">
    <source>
        <dbReference type="Google" id="ProtNLM"/>
    </source>
</evidence>
<dbReference type="OrthoDB" id="286252at2"/>
<dbReference type="EMBL" id="PKHE01000022">
    <property type="protein sequence ID" value="PKY87639.1"/>
    <property type="molecule type" value="Genomic_DNA"/>
</dbReference>
<protein>
    <recommendedName>
        <fullName evidence="3">DUF3841 domain-containing protein</fullName>
    </recommendedName>
</protein>
<reference evidence="1 2" key="1">
    <citation type="submission" date="2017-12" db="EMBL/GenBank/DDBJ databases">
        <title>Phylogenetic diversity of female urinary microbiome.</title>
        <authorList>
            <person name="Thomas-White K."/>
            <person name="Wolfe A.J."/>
        </authorList>
    </citation>
    <scope>NUCLEOTIDE SEQUENCE [LARGE SCALE GENOMIC DNA]</scope>
    <source>
        <strain evidence="1 2">UMB0898</strain>
    </source>
</reference>
<organism evidence="1 2">
    <name type="scientific">Falseniella ignava</name>
    <dbReference type="NCBI Taxonomy" id="137730"/>
    <lineage>
        <taxon>Bacteria</taxon>
        <taxon>Bacillati</taxon>
        <taxon>Bacillota</taxon>
        <taxon>Bacilli</taxon>
        <taxon>Lactobacillales</taxon>
        <taxon>Aerococcaceae</taxon>
        <taxon>Falseniella</taxon>
    </lineage>
</organism>
<evidence type="ECO:0000313" key="2">
    <source>
        <dbReference type="Proteomes" id="UP000234384"/>
    </source>
</evidence>
<dbReference type="Proteomes" id="UP000234384">
    <property type="component" value="Unassembled WGS sequence"/>
</dbReference>
<comment type="caution">
    <text evidence="1">The sequence shown here is derived from an EMBL/GenBank/DDBJ whole genome shotgun (WGS) entry which is preliminary data.</text>
</comment>
<dbReference type="AlphaFoldDB" id="A0A2I1JWA5"/>
<dbReference type="Pfam" id="PF12952">
    <property type="entry name" value="DUF3841"/>
    <property type="match status" value="1"/>
</dbReference>
<proteinExistence type="predicted"/>
<dbReference type="RefSeq" id="WP_101954659.1">
    <property type="nucleotide sequence ID" value="NZ_PKHE01000022.1"/>
</dbReference>
<accession>A0A2I1JWA5</accession>